<dbReference type="Proteomes" id="UP000769157">
    <property type="component" value="Unassembled WGS sequence"/>
</dbReference>
<keyword evidence="2" id="KW-0131">Cell cycle</keyword>
<feature type="domain" description="SH3" evidence="7">
    <location>
        <begin position="15"/>
        <end position="80"/>
    </location>
</feature>
<dbReference type="EMBL" id="JAEUBE010000199">
    <property type="protein sequence ID" value="KAH3666847.1"/>
    <property type="molecule type" value="Genomic_DNA"/>
</dbReference>
<feature type="region of interest" description="Disordered" evidence="6">
    <location>
        <begin position="78"/>
        <end position="127"/>
    </location>
</feature>
<dbReference type="GO" id="GO:0005886">
    <property type="term" value="C:plasma membrane"/>
    <property type="evidence" value="ECO:0007669"/>
    <property type="project" value="TreeGrafter"/>
</dbReference>
<keyword evidence="11" id="KW-1185">Reference proteome</keyword>
<evidence type="ECO:0000256" key="5">
    <source>
        <dbReference type="PROSITE-ProRule" id="PRU00192"/>
    </source>
</evidence>
<dbReference type="RefSeq" id="XP_046061803.1">
    <property type="nucleotide sequence ID" value="XM_046204259.1"/>
</dbReference>
<evidence type="ECO:0008006" key="12">
    <source>
        <dbReference type="Google" id="ProtNLM"/>
    </source>
</evidence>
<dbReference type="InterPro" id="IPR036028">
    <property type="entry name" value="SH3-like_dom_sf"/>
</dbReference>
<dbReference type="InterPro" id="IPR001895">
    <property type="entry name" value="RASGEF_cat_dom"/>
</dbReference>
<keyword evidence="2" id="KW-0132">Cell division</keyword>
<reference evidence="10" key="1">
    <citation type="journal article" date="2021" name="Open Biol.">
        <title>Shared evolutionary footprints suggest mitochondrial oxidative damage underlies multiple complex I losses in fungi.</title>
        <authorList>
            <person name="Schikora-Tamarit M.A."/>
            <person name="Marcet-Houben M."/>
            <person name="Nosek J."/>
            <person name="Gabaldon T."/>
        </authorList>
    </citation>
    <scope>NUCLEOTIDE SEQUENCE</scope>
    <source>
        <strain evidence="10">CBS6075</strain>
    </source>
</reference>
<gene>
    <name evidence="10" type="ORF">OGAPHI_003296</name>
</gene>
<proteinExistence type="predicted"/>
<evidence type="ECO:0000256" key="3">
    <source>
        <dbReference type="ARBA" id="ARBA00022658"/>
    </source>
</evidence>
<reference evidence="10" key="2">
    <citation type="submission" date="2021-01" db="EMBL/GenBank/DDBJ databases">
        <authorList>
            <person name="Schikora-Tamarit M.A."/>
        </authorList>
    </citation>
    <scope>NUCLEOTIDE SEQUENCE</scope>
    <source>
        <strain evidence="10">CBS6075</strain>
    </source>
</reference>
<evidence type="ECO:0000256" key="6">
    <source>
        <dbReference type="SAM" id="MobiDB-lite"/>
    </source>
</evidence>
<dbReference type="Gene3D" id="1.20.870.10">
    <property type="entry name" value="Son of sevenless (SoS) protein Chain: S domain 1"/>
    <property type="match status" value="1"/>
</dbReference>
<dbReference type="SUPFAM" id="SSF50044">
    <property type="entry name" value="SH3-domain"/>
    <property type="match status" value="1"/>
</dbReference>
<feature type="domain" description="Ras-GEF" evidence="8">
    <location>
        <begin position="927"/>
        <end position="1170"/>
    </location>
</feature>
<dbReference type="GO" id="GO:0007265">
    <property type="term" value="P:Ras protein signal transduction"/>
    <property type="evidence" value="ECO:0007669"/>
    <property type="project" value="TreeGrafter"/>
</dbReference>
<feature type="region of interest" description="Disordered" evidence="6">
    <location>
        <begin position="354"/>
        <end position="374"/>
    </location>
</feature>
<dbReference type="GeneID" id="70235263"/>
<accession>A0A9P8P7R2</accession>
<evidence type="ECO:0000313" key="10">
    <source>
        <dbReference type="EMBL" id="KAH3666847.1"/>
    </source>
</evidence>
<name>A0A9P8P7R2_9ASCO</name>
<feature type="domain" description="N-terminal Ras-GEF" evidence="9">
    <location>
        <begin position="753"/>
        <end position="886"/>
    </location>
</feature>
<evidence type="ECO:0000313" key="11">
    <source>
        <dbReference type="Proteomes" id="UP000769157"/>
    </source>
</evidence>
<dbReference type="Gene3D" id="2.30.30.40">
    <property type="entry name" value="SH3 Domains"/>
    <property type="match status" value="1"/>
</dbReference>
<sequence length="1192" mass="137738">MTEEAHGLKDRIPIKPLCTVIVTNFFSSEHDSGVLNLMVDDIVYVLNTPNSKWWDGIVVDPAGTVIRGWFPPSCTRVISPEPTPHTSVSTTREDRRTVDSLPVQKTSSSVSHNSLHTPTSTDERSRSINLTSIEEIDSYFTPVSSQPSFNFMPVWIPQITQDNEFIYYNSALNVHSKELPLISADYVDDGSAVEIPDPSKFNGIPTVPIDVKETVEPQRPADKPEDPPQQHIPTRETSVYCQAHSDVSLWYNPDLFYHSPGDVTNWNMMIKRLRYLVGMCMDAMNKNNQKLFNIHLNHVGSDITLLHQLSNLIIKDLQNNNILEAVKQLLRKITTSLMQLTINGQLEFVSLRMEQTNSDPESDDEPEGSPENSCRFSEVYYKRAEINGIKLLKRVDVLREIFMNLKYEQNVDPNGIPLLYPRFFKNRFHAGNLTNPFDDMDSTSNVAENLFIDHQSRKNNILLNDETIESLVEARNQACELLKEVSVVLTTPIPTETKYNDFLDDRNLNISTLIYRCVPSLSRFLNQLESIDFTIFVMVNRLSKKERPQFEGFSEEEPSDSNVLFYETTSKQVEPLLTEFMTLKQNLHIVLSDLIIDAQNMTVEDPEVFKGLKDDEVFYDKGAQSMKTEKFSQMLIKNLQKQDLESLDNGLYLLDSNLKLRATISKAMEQFKLLIISVTQLKEERQTILNYCSRLMNTDFNVASLFVAERHNTMVSANSQSEFYYERRSSLDGEQELPWFLGADDDEKSLIFDTSGVKGGPVDGLISRMVNPSHPNDEEYKNTVLALFVTFMTPLQFFDSLIARYNLEMPEGLSYEEYSVWIDRKRNLQRKEIMRLFAKLFSEKWLCLYSSPELLDKWNRFITENEVDPKVAQLGQLVISMQEQPEWFAAFGNGNPVPEKKNQRPPIPLMLGKNIRNAPRLRLRDIDATELARQLTLIQFELFHKIDKFDLLARSYRSGRIFKHSCLSKFVNIANFIKNCNQITHFVIHMILRQRDLQARAENIKYFVIVADKLMKLRNFSSMTAIVSGLSSTSISRLKKTWSHVPTHIVSNFEKMDQLMSIGKNYSEYRNVLKFINEDEDPCLPFLGMYLSDLRFLTDGNPDYLHDSNKLINFSKRLNIYRTIEEVIKFNNRNYHFEKIDELWTYLREIWNNLPDEDKLYSISLKLEPLVSLVNQQQDSDKKFLGINARVA</sequence>
<dbReference type="Gene3D" id="1.10.840.10">
    <property type="entry name" value="Ras guanine-nucleotide exchange factors catalytic domain"/>
    <property type="match status" value="1"/>
</dbReference>
<feature type="compositionally biased region" description="Polar residues" evidence="6">
    <location>
        <begin position="103"/>
        <end position="120"/>
    </location>
</feature>
<evidence type="ECO:0000259" key="8">
    <source>
        <dbReference type="PROSITE" id="PS50009"/>
    </source>
</evidence>
<evidence type="ECO:0000256" key="1">
    <source>
        <dbReference type="ARBA" id="ARBA00022443"/>
    </source>
</evidence>
<dbReference type="SMART" id="SM00326">
    <property type="entry name" value="SH3"/>
    <property type="match status" value="1"/>
</dbReference>
<dbReference type="PANTHER" id="PTHR23113:SF368">
    <property type="entry name" value="CELL DIVISION CONTROL PROTEIN 25"/>
    <property type="match status" value="1"/>
</dbReference>
<dbReference type="PROSITE" id="PS50009">
    <property type="entry name" value="RASGEF_CAT"/>
    <property type="match status" value="1"/>
</dbReference>
<evidence type="ECO:0000256" key="2">
    <source>
        <dbReference type="ARBA" id="ARBA00022618"/>
    </source>
</evidence>
<evidence type="ECO:0000256" key="4">
    <source>
        <dbReference type="PROSITE-ProRule" id="PRU00168"/>
    </source>
</evidence>
<dbReference type="InterPro" id="IPR008937">
    <property type="entry name" value="Ras-like_GEF"/>
</dbReference>
<dbReference type="SMART" id="SM00147">
    <property type="entry name" value="RasGEF"/>
    <property type="match status" value="1"/>
</dbReference>
<keyword evidence="1 5" id="KW-0728">SH3 domain</keyword>
<dbReference type="AlphaFoldDB" id="A0A9P8P7R2"/>
<dbReference type="InterPro" id="IPR000651">
    <property type="entry name" value="Ras-like_Gua-exchang_fac_N"/>
</dbReference>
<dbReference type="InterPro" id="IPR023578">
    <property type="entry name" value="Ras_GEF_dom_sf"/>
</dbReference>
<organism evidence="10 11">
    <name type="scientific">Ogataea philodendri</name>
    <dbReference type="NCBI Taxonomy" id="1378263"/>
    <lineage>
        <taxon>Eukaryota</taxon>
        <taxon>Fungi</taxon>
        <taxon>Dikarya</taxon>
        <taxon>Ascomycota</taxon>
        <taxon>Saccharomycotina</taxon>
        <taxon>Pichiomycetes</taxon>
        <taxon>Pichiales</taxon>
        <taxon>Pichiaceae</taxon>
        <taxon>Ogataea</taxon>
    </lineage>
</organism>
<evidence type="ECO:0000259" key="7">
    <source>
        <dbReference type="PROSITE" id="PS50002"/>
    </source>
</evidence>
<dbReference type="Pfam" id="PF00618">
    <property type="entry name" value="RasGEF_N"/>
    <property type="match status" value="1"/>
</dbReference>
<dbReference type="InterPro" id="IPR036964">
    <property type="entry name" value="RASGEF_cat_dom_sf"/>
</dbReference>
<dbReference type="Pfam" id="PF00617">
    <property type="entry name" value="RasGEF"/>
    <property type="match status" value="1"/>
</dbReference>
<dbReference type="PROSITE" id="PS50002">
    <property type="entry name" value="SH3"/>
    <property type="match status" value="1"/>
</dbReference>
<keyword evidence="3 4" id="KW-0344">Guanine-nucleotide releasing factor</keyword>
<dbReference type="SUPFAM" id="SSF48366">
    <property type="entry name" value="Ras GEF"/>
    <property type="match status" value="1"/>
</dbReference>
<dbReference type="GO" id="GO:0005085">
    <property type="term" value="F:guanyl-nucleotide exchange factor activity"/>
    <property type="evidence" value="ECO:0007669"/>
    <property type="project" value="UniProtKB-KW"/>
</dbReference>
<dbReference type="CDD" id="cd00155">
    <property type="entry name" value="RasGEF"/>
    <property type="match status" value="1"/>
</dbReference>
<dbReference type="CDD" id="cd06224">
    <property type="entry name" value="REM"/>
    <property type="match status" value="1"/>
</dbReference>
<dbReference type="PANTHER" id="PTHR23113">
    <property type="entry name" value="GUANINE NUCLEOTIDE EXCHANGE FACTOR"/>
    <property type="match status" value="1"/>
</dbReference>
<dbReference type="InterPro" id="IPR001452">
    <property type="entry name" value="SH3_domain"/>
</dbReference>
<dbReference type="PROSITE" id="PS50212">
    <property type="entry name" value="RASGEF_NTER"/>
    <property type="match status" value="1"/>
</dbReference>
<dbReference type="OrthoDB" id="546434at2759"/>
<comment type="caution">
    <text evidence="10">The sequence shown here is derived from an EMBL/GenBank/DDBJ whole genome shotgun (WGS) entry which is preliminary data.</text>
</comment>
<protein>
    <recommendedName>
        <fullName evidence="12">Cell division control protein 25</fullName>
    </recommendedName>
</protein>
<dbReference type="GO" id="GO:0051301">
    <property type="term" value="P:cell division"/>
    <property type="evidence" value="ECO:0007669"/>
    <property type="project" value="UniProtKB-KW"/>
</dbReference>
<evidence type="ECO:0000259" key="9">
    <source>
        <dbReference type="PROSITE" id="PS50212"/>
    </source>
</evidence>